<keyword evidence="10" id="KW-0648">Protein biosynthesis</keyword>
<dbReference type="InterPro" id="IPR006195">
    <property type="entry name" value="aa-tRNA-synth_II"/>
</dbReference>
<dbReference type="Gene3D" id="3.30.930.10">
    <property type="entry name" value="Bira Bifunctional Protein, Domain 2"/>
    <property type="match status" value="1"/>
</dbReference>
<evidence type="ECO:0000256" key="8">
    <source>
        <dbReference type="ARBA" id="ARBA00022840"/>
    </source>
</evidence>
<keyword evidence="6" id="KW-0479">Metal-binding</keyword>
<keyword evidence="7" id="KW-0547">Nucleotide-binding</keyword>
<dbReference type="PROSITE" id="PS50862">
    <property type="entry name" value="AA_TRNA_LIGASE_II"/>
    <property type="match status" value="1"/>
</dbReference>
<organism evidence="13">
    <name type="scientific">mine drainage metagenome</name>
    <dbReference type="NCBI Taxonomy" id="410659"/>
    <lineage>
        <taxon>unclassified sequences</taxon>
        <taxon>metagenomes</taxon>
        <taxon>ecological metagenomes</taxon>
    </lineage>
</organism>
<dbReference type="EMBL" id="AUZX01005215">
    <property type="protein sequence ID" value="EQD68668.1"/>
    <property type="molecule type" value="Genomic_DNA"/>
</dbReference>
<feature type="domain" description="Aminoacyl-transfer RNA synthetases class-II family profile" evidence="12">
    <location>
        <begin position="120"/>
        <end position="362"/>
    </location>
</feature>
<protein>
    <recommendedName>
        <fullName evidence="3">phenylalanine--tRNA ligase</fullName>
        <ecNumber evidence="3">6.1.1.20</ecNumber>
    </recommendedName>
</protein>
<dbReference type="InterPro" id="IPR045864">
    <property type="entry name" value="aa-tRNA-synth_II/BPL/LPL"/>
</dbReference>
<evidence type="ECO:0000259" key="12">
    <source>
        <dbReference type="PROSITE" id="PS50862"/>
    </source>
</evidence>
<evidence type="ECO:0000256" key="5">
    <source>
        <dbReference type="ARBA" id="ARBA00022598"/>
    </source>
</evidence>
<dbReference type="GO" id="GO:0005524">
    <property type="term" value="F:ATP binding"/>
    <property type="evidence" value="ECO:0007669"/>
    <property type="project" value="UniProtKB-KW"/>
</dbReference>
<evidence type="ECO:0000256" key="2">
    <source>
        <dbReference type="ARBA" id="ARBA00006703"/>
    </source>
</evidence>
<keyword evidence="11 13" id="KW-0030">Aminoacyl-tRNA synthetase</keyword>
<keyword evidence="9" id="KW-0460">Magnesium</keyword>
<sequence>MLWDEIKGNKAFYEINRRKTILLKISNGNFNPDDDNTKIIDPLTKRNDVLLKKTRTRRTFKIINEGHKFIQSDDAQETVGELTPELLTSGKWKDMRFRKYDLNLQGQHVDRIGRHPLRYLIKEIREIFLEMGFTEMTGNYIESAGWNMDSLFIPQDHPAREMQDTFYLEKKNGYNFSTEELALFRKFGEVHVNGVRGYSGYGGSWNIEESKKMVLRTHTTPNTIRYLSRIKAKEIGLFSVEKVFRHESVDWKHLAEFHQIEGAVHSKSASLATLKWLMRYFYERLGFSEIRLVPSYYPYTEPSMDVVVKINGKDVEMGGSGIFRPEVTKPLGLKYPVMAWGLGLERLALIYYGLEDLRELYQSDINWLRNFKIKI</sequence>
<evidence type="ECO:0000256" key="9">
    <source>
        <dbReference type="ARBA" id="ARBA00022842"/>
    </source>
</evidence>
<evidence type="ECO:0000256" key="7">
    <source>
        <dbReference type="ARBA" id="ARBA00022741"/>
    </source>
</evidence>
<comment type="subcellular location">
    <subcellularLocation>
        <location evidence="1">Cytoplasm</location>
    </subcellularLocation>
</comment>
<keyword evidence="4" id="KW-0963">Cytoplasm</keyword>
<evidence type="ECO:0000256" key="6">
    <source>
        <dbReference type="ARBA" id="ARBA00022723"/>
    </source>
</evidence>
<keyword evidence="8" id="KW-0067">ATP-binding</keyword>
<dbReference type="GO" id="GO:0004826">
    <property type="term" value="F:phenylalanine-tRNA ligase activity"/>
    <property type="evidence" value="ECO:0007669"/>
    <property type="project" value="UniProtKB-EC"/>
</dbReference>
<dbReference type="NCBIfam" id="NF003210">
    <property type="entry name" value="PRK04172.1"/>
    <property type="match status" value="1"/>
</dbReference>
<evidence type="ECO:0000256" key="4">
    <source>
        <dbReference type="ARBA" id="ARBA00022490"/>
    </source>
</evidence>
<dbReference type="GO" id="GO:0005737">
    <property type="term" value="C:cytoplasm"/>
    <property type="evidence" value="ECO:0007669"/>
    <property type="project" value="UniProtKB-SubCell"/>
</dbReference>
<dbReference type="EC" id="6.1.1.20" evidence="3"/>
<gene>
    <name evidence="13" type="ORF">B1A_07222</name>
</gene>
<dbReference type="AlphaFoldDB" id="T1BJI9"/>
<proteinExistence type="inferred from homology"/>
<reference evidence="13" key="1">
    <citation type="submission" date="2013-08" db="EMBL/GenBank/DDBJ databases">
        <authorList>
            <person name="Mendez C."/>
            <person name="Richter M."/>
            <person name="Ferrer M."/>
            <person name="Sanchez J."/>
        </authorList>
    </citation>
    <scope>NUCLEOTIDE SEQUENCE</scope>
</reference>
<dbReference type="PANTHER" id="PTHR11538:SF40">
    <property type="entry name" value="PHENYLALANINE--TRNA LIGASE ALPHA SUBUNIT"/>
    <property type="match status" value="1"/>
</dbReference>
<dbReference type="GO" id="GO:0000049">
    <property type="term" value="F:tRNA binding"/>
    <property type="evidence" value="ECO:0007669"/>
    <property type="project" value="InterPro"/>
</dbReference>
<dbReference type="NCBIfam" id="TIGR00468">
    <property type="entry name" value="pheS"/>
    <property type="match status" value="1"/>
</dbReference>
<dbReference type="Pfam" id="PF01409">
    <property type="entry name" value="tRNA-synt_2d"/>
    <property type="match status" value="1"/>
</dbReference>
<dbReference type="GO" id="GO:0006432">
    <property type="term" value="P:phenylalanyl-tRNA aminoacylation"/>
    <property type="evidence" value="ECO:0007669"/>
    <property type="project" value="InterPro"/>
</dbReference>
<evidence type="ECO:0000256" key="1">
    <source>
        <dbReference type="ARBA" id="ARBA00004496"/>
    </source>
</evidence>
<comment type="similarity">
    <text evidence="2">Belongs to the class-II aminoacyl-tRNA synthetase family. Phe-tRNA synthetase alpha subunit type 2 subfamily.</text>
</comment>
<evidence type="ECO:0000256" key="3">
    <source>
        <dbReference type="ARBA" id="ARBA00012814"/>
    </source>
</evidence>
<dbReference type="CDD" id="cd00496">
    <property type="entry name" value="PheRS_alpha_core"/>
    <property type="match status" value="1"/>
</dbReference>
<dbReference type="PANTHER" id="PTHR11538">
    <property type="entry name" value="PHENYLALANYL-TRNA SYNTHETASE"/>
    <property type="match status" value="1"/>
</dbReference>
<evidence type="ECO:0000256" key="10">
    <source>
        <dbReference type="ARBA" id="ARBA00022917"/>
    </source>
</evidence>
<dbReference type="SUPFAM" id="SSF55681">
    <property type="entry name" value="Class II aaRS and biotin synthetases"/>
    <property type="match status" value="1"/>
</dbReference>
<dbReference type="GO" id="GO:0046872">
    <property type="term" value="F:metal ion binding"/>
    <property type="evidence" value="ECO:0007669"/>
    <property type="project" value="UniProtKB-KW"/>
</dbReference>
<dbReference type="InterPro" id="IPR004529">
    <property type="entry name" value="Phe-tRNA-synth_IIc_asu"/>
</dbReference>
<accession>T1BJI9</accession>
<evidence type="ECO:0000313" key="13">
    <source>
        <dbReference type="EMBL" id="EQD68668.1"/>
    </source>
</evidence>
<evidence type="ECO:0000256" key="11">
    <source>
        <dbReference type="ARBA" id="ARBA00023146"/>
    </source>
</evidence>
<comment type="caution">
    <text evidence="13">The sequence shown here is derived from an EMBL/GenBank/DDBJ whole genome shotgun (WGS) entry which is preliminary data.</text>
</comment>
<reference evidence="13" key="2">
    <citation type="journal article" date="2014" name="ISME J.">
        <title>Microbial stratification in low pH oxic and suboxic macroscopic growths along an acid mine drainage.</title>
        <authorList>
            <person name="Mendez-Garcia C."/>
            <person name="Mesa V."/>
            <person name="Sprenger R.R."/>
            <person name="Richter M."/>
            <person name="Diez M.S."/>
            <person name="Solano J."/>
            <person name="Bargiela R."/>
            <person name="Golyshina O.V."/>
            <person name="Manteca A."/>
            <person name="Ramos J.L."/>
            <person name="Gallego J.R."/>
            <person name="Llorente I."/>
            <person name="Martins Dos Santos V.A."/>
            <person name="Jensen O.N."/>
            <person name="Pelaez A.I."/>
            <person name="Sanchez J."/>
            <person name="Ferrer M."/>
        </authorList>
    </citation>
    <scope>NUCLEOTIDE SEQUENCE</scope>
</reference>
<keyword evidence="5 13" id="KW-0436">Ligase</keyword>
<name>T1BJI9_9ZZZZ</name>
<dbReference type="InterPro" id="IPR002319">
    <property type="entry name" value="Phenylalanyl-tRNA_Synthase"/>
</dbReference>